<reference evidence="1" key="1">
    <citation type="submission" date="2017-05" db="UniProtKB">
        <authorList>
            <consortium name="EnsemblMetazoa"/>
        </authorList>
    </citation>
    <scope>IDENTIFICATION</scope>
</reference>
<proteinExistence type="predicted"/>
<dbReference type="InParanoid" id="A0A1X7V0R7"/>
<accession>A0A1X7V0R7</accession>
<dbReference type="AlphaFoldDB" id="A0A1X7V0R7"/>
<dbReference type="EnsemblMetazoa" id="Aqu2.1.33389_001">
    <property type="protein sequence ID" value="Aqu2.1.33389_001"/>
    <property type="gene ID" value="Aqu2.1.33389"/>
</dbReference>
<organism evidence="1">
    <name type="scientific">Amphimedon queenslandica</name>
    <name type="common">Sponge</name>
    <dbReference type="NCBI Taxonomy" id="400682"/>
    <lineage>
        <taxon>Eukaryota</taxon>
        <taxon>Metazoa</taxon>
        <taxon>Porifera</taxon>
        <taxon>Demospongiae</taxon>
        <taxon>Heteroscleromorpha</taxon>
        <taxon>Haplosclerida</taxon>
        <taxon>Niphatidae</taxon>
        <taxon>Amphimedon</taxon>
    </lineage>
</organism>
<protein>
    <submittedName>
        <fullName evidence="1">Uncharacterized protein</fullName>
    </submittedName>
</protein>
<name>A0A1X7V0R7_AMPQE</name>
<sequence>MSDELKEFFHQHGIVLSPHSPLHEKLVVEYGVEKVSDISLLTEQELRQAGLNKIQSRKLLCDSKPTTLQSAAPGTTLQSAVPGLTESLKLDYKSSRPFSPLLKTARFKINYVLCIEMFVVNQEEHSLALEPERDTMDFLIKQICSIHNLPDVLTLELYQKNGTPLNVNEYTLSFTLEKWKIKNDDSFYVLPRRREQPSWILPEPLNDIGIDPMQGQNTLKILSEVFGHFSIQVNFPNLTVEVILQKASRVINVPSRYLKIYSSLGNMVAMKDEDLSQIVDGQELILRLGEIYSARIEFGKSSYIPVTEQTEKGLAKFYSILKYLTIGSDITRSSIVAIVFKLTGCVPLVAALHTFLIYHSFSHLSQIAILFEGFYHLSKALLKYFCNVTIEKTFEFLDYIFGLIIKLSKTTSSNDHLSFKVIRLRCPITAHKIIEPVMVLKNESSYEKGAALAKLERNEALPECSVSVDEGNLIPDDHMQHLLIAFSFSKILDIQVCETVSEDKMRISPLIAPCTWKEFKKSLTYLKIVPPNSSSSKRVTYTSEGYLTVFIEISKSSELGRIFYDPITGKNNTYTEQQLEVFATKLAIN</sequence>
<dbReference type="OrthoDB" id="10069349at2759"/>
<evidence type="ECO:0000313" key="1">
    <source>
        <dbReference type="EnsemblMetazoa" id="Aqu2.1.33389_001"/>
    </source>
</evidence>